<dbReference type="InterPro" id="IPR003764">
    <property type="entry name" value="GlcNAc_6-P_deAcase"/>
</dbReference>
<feature type="binding site" evidence="6">
    <location>
        <position position="218"/>
    </location>
    <ligand>
        <name>substrate</name>
    </ligand>
</feature>
<reference evidence="8" key="1">
    <citation type="submission" date="2019-05" db="EMBL/GenBank/DDBJ databases">
        <title>Whole genome sequencing of Pseudanabaena catenata USMAC16.</title>
        <authorList>
            <person name="Khan Z."/>
            <person name="Omar W.M."/>
            <person name="Convey P."/>
            <person name="Merican F."/>
            <person name="Najimudin N."/>
        </authorList>
    </citation>
    <scope>NUCLEOTIDE SEQUENCE</scope>
    <source>
        <strain evidence="8">USMAC16</strain>
    </source>
</reference>
<keyword evidence="3 4" id="KW-0378">Hydrolase</keyword>
<feature type="binding site" evidence="6">
    <location>
        <begin position="186"/>
        <end position="187"/>
    </location>
    <ligand>
        <name>substrate</name>
    </ligand>
</feature>
<feature type="binding site" evidence="7">
    <location>
        <position position="183"/>
    </location>
    <ligand>
        <name>Zn(2+)</name>
        <dbReference type="ChEBI" id="CHEBI:29105"/>
    </ligand>
</feature>
<dbReference type="PIRSF" id="PIRSF038994">
    <property type="entry name" value="NagA"/>
    <property type="match status" value="1"/>
</dbReference>
<dbReference type="AlphaFoldDB" id="A0A9X4MBU5"/>
<comment type="cofactor">
    <cofactor evidence="7">
        <name>a divalent metal cation</name>
        <dbReference type="ChEBI" id="CHEBI:60240"/>
    </cofactor>
    <text evidence="7">Binds 1 divalent metal cation per subunit.</text>
</comment>
<dbReference type="EMBL" id="VBTY01000010">
    <property type="protein sequence ID" value="MDG3493374.1"/>
    <property type="molecule type" value="Genomic_DNA"/>
</dbReference>
<name>A0A9X4MBU5_9CYAN</name>
<dbReference type="GO" id="GO:0006046">
    <property type="term" value="P:N-acetylglucosamine catabolic process"/>
    <property type="evidence" value="ECO:0007669"/>
    <property type="project" value="TreeGrafter"/>
</dbReference>
<evidence type="ECO:0000256" key="1">
    <source>
        <dbReference type="ARBA" id="ARBA00010716"/>
    </source>
</evidence>
<comment type="caution">
    <text evidence="8">The sequence shown here is derived from an EMBL/GenBank/DDBJ whole genome shotgun (WGS) entry which is preliminary data.</text>
</comment>
<evidence type="ECO:0000313" key="8">
    <source>
        <dbReference type="EMBL" id="MDG3493374.1"/>
    </source>
</evidence>
<keyword evidence="9" id="KW-1185">Reference proteome</keyword>
<dbReference type="EC" id="3.5.1.25" evidence="8"/>
<evidence type="ECO:0000256" key="4">
    <source>
        <dbReference type="PIRNR" id="PIRNR038994"/>
    </source>
</evidence>
<dbReference type="InterPro" id="IPR032466">
    <property type="entry name" value="Metal_Hydrolase"/>
</dbReference>
<dbReference type="Proteomes" id="UP001152872">
    <property type="component" value="Unassembled WGS sequence"/>
</dbReference>
<dbReference type="GO" id="GO:0008448">
    <property type="term" value="F:N-acetylglucosamine-6-phosphate deacetylase activity"/>
    <property type="evidence" value="ECO:0007669"/>
    <property type="project" value="UniProtKB-EC"/>
</dbReference>
<keyword evidence="2 7" id="KW-0479">Metal-binding</keyword>
<dbReference type="GO" id="GO:0046872">
    <property type="term" value="F:metal ion binding"/>
    <property type="evidence" value="ECO:0007669"/>
    <property type="project" value="UniProtKB-KW"/>
</dbReference>
<dbReference type="PANTHER" id="PTHR11113">
    <property type="entry name" value="N-ACETYLGLUCOSAMINE-6-PHOSPHATE DEACETYLASE"/>
    <property type="match status" value="1"/>
</dbReference>
<dbReference type="SUPFAM" id="SSF51556">
    <property type="entry name" value="Metallo-dependent hydrolases"/>
    <property type="match status" value="1"/>
</dbReference>
<feature type="binding site" evidence="7">
    <location>
        <position position="162"/>
    </location>
    <ligand>
        <name>Zn(2+)</name>
        <dbReference type="ChEBI" id="CHEBI:29105"/>
    </ligand>
</feature>
<organism evidence="8 9">
    <name type="scientific">Pseudanabaena catenata USMAC16</name>
    <dbReference type="NCBI Taxonomy" id="1855837"/>
    <lineage>
        <taxon>Bacteria</taxon>
        <taxon>Bacillati</taxon>
        <taxon>Cyanobacteriota</taxon>
        <taxon>Cyanophyceae</taxon>
        <taxon>Pseudanabaenales</taxon>
        <taxon>Pseudanabaenaceae</taxon>
        <taxon>Pseudanabaena</taxon>
    </lineage>
</organism>
<feature type="binding site" evidence="6">
    <location>
        <position position="107"/>
    </location>
    <ligand>
        <name>substrate</name>
    </ligand>
</feature>
<comment type="similarity">
    <text evidence="1 4">Belongs to the metallo-dependent hydrolases superfamily. NagA family.</text>
</comment>
<proteinExistence type="inferred from homology"/>
<evidence type="ECO:0000256" key="2">
    <source>
        <dbReference type="ARBA" id="ARBA00022723"/>
    </source>
</evidence>
<sequence length="357" mass="39430">MTGLREIICSTQGAIDLQINGALGIPFNDLNRDRAAKLPEICRFLYQQGLDGFLPTLVTASIEQFHRSLFFLAEAIAYQNQHPDPHEAKILGVHLEGPFLHPDKRGAHPQQHLLPLNFDTLRQVLGDYTDIIKLVTLAPELDPSGETIQYLRDHQIIVSLGHSTANAEQTRTAIAQGATMVTHAFNAMPSLHHRDVGLLGAAILSDRVWCGLIADGVHVSPEMIKLLYRMKKQIFLVSDALAPLGLPDGTYPWDDRQITIQNGTARLPDGTLSGTTLPLINAVNNLIEWGVCEPENAPENAIKLAIEAPRLAMNLAIDQNAPQRLTWCSYSFSYNRSAEFAPPNFKSVHTSWACEVN</sequence>
<evidence type="ECO:0000313" key="9">
    <source>
        <dbReference type="Proteomes" id="UP001152872"/>
    </source>
</evidence>
<dbReference type="RefSeq" id="WP_009625414.1">
    <property type="nucleotide sequence ID" value="NZ_VBTY01000010.1"/>
</dbReference>
<evidence type="ECO:0000256" key="7">
    <source>
        <dbReference type="PIRSR" id="PIRSR038994-3"/>
    </source>
</evidence>
<protein>
    <submittedName>
        <fullName evidence="8">N-acetylglucosamine-6-phosphate deacetylase</fullName>
        <ecNumber evidence="8">3.5.1.25</ecNumber>
    </submittedName>
</protein>
<evidence type="ECO:0000256" key="5">
    <source>
        <dbReference type="PIRSR" id="PIRSR038994-1"/>
    </source>
</evidence>
<dbReference type="PANTHER" id="PTHR11113:SF14">
    <property type="entry name" value="N-ACETYLGLUCOSAMINE-6-PHOSPHATE DEACETYLASE"/>
    <property type="match status" value="1"/>
</dbReference>
<feature type="active site" description="Proton donor/acceptor" evidence="5">
    <location>
        <position position="239"/>
    </location>
</feature>
<gene>
    <name evidence="8" type="primary">nagA</name>
    <name evidence="8" type="ORF">FEV09_02275</name>
</gene>
<feature type="binding site" evidence="6">
    <location>
        <begin position="272"/>
        <end position="274"/>
    </location>
    <ligand>
        <name>substrate</name>
    </ligand>
</feature>
<keyword evidence="4" id="KW-0119">Carbohydrate metabolism</keyword>
<evidence type="ECO:0000256" key="3">
    <source>
        <dbReference type="ARBA" id="ARBA00022801"/>
    </source>
</evidence>
<accession>A0A9X4MBU5</accession>
<dbReference type="CDD" id="cd00854">
    <property type="entry name" value="NagA"/>
    <property type="match status" value="1"/>
</dbReference>
<dbReference type="NCBIfam" id="TIGR00221">
    <property type="entry name" value="nagA"/>
    <property type="match status" value="1"/>
</dbReference>
<feature type="binding site" evidence="6">
    <location>
        <position position="194"/>
    </location>
    <ligand>
        <name>substrate</name>
    </ligand>
</feature>
<evidence type="ECO:0000256" key="6">
    <source>
        <dbReference type="PIRSR" id="PIRSR038994-2"/>
    </source>
</evidence>
<dbReference type="Gene3D" id="3.20.20.140">
    <property type="entry name" value="Metal-dependent hydrolases"/>
    <property type="match status" value="1"/>
</dbReference>
<feature type="binding site" evidence="7">
    <location>
        <position position="96"/>
    </location>
    <ligand>
        <name>Zn(2+)</name>
        <dbReference type="ChEBI" id="CHEBI:29105"/>
    </ligand>
</feature>